<dbReference type="Pfam" id="PF01757">
    <property type="entry name" value="Acyl_transf_3"/>
    <property type="match status" value="1"/>
</dbReference>
<evidence type="ECO:0000259" key="11">
    <source>
        <dbReference type="Pfam" id="PF01757"/>
    </source>
</evidence>
<feature type="transmembrane region" description="Helical" evidence="10">
    <location>
        <begin position="290"/>
        <end position="311"/>
    </location>
</feature>
<feature type="transmembrane region" description="Helical" evidence="10">
    <location>
        <begin position="167"/>
        <end position="185"/>
    </location>
</feature>
<name>A0ABS4I3B5_9BACL</name>
<accession>A0ABS4I3B5</accession>
<evidence type="ECO:0000256" key="9">
    <source>
        <dbReference type="SAM" id="MobiDB-lite"/>
    </source>
</evidence>
<feature type="transmembrane region" description="Helical" evidence="10">
    <location>
        <begin position="332"/>
        <end position="352"/>
    </location>
</feature>
<dbReference type="Proteomes" id="UP001519344">
    <property type="component" value="Unassembled WGS sequence"/>
</dbReference>
<protein>
    <submittedName>
        <fullName evidence="12">Peptidoglycan/LPS O-acetylase OafA/YrhL</fullName>
    </submittedName>
</protein>
<dbReference type="InterPro" id="IPR036514">
    <property type="entry name" value="SGNH_hydro_sf"/>
</dbReference>
<keyword evidence="6 10" id="KW-1133">Transmembrane helix</keyword>
<comment type="similarity">
    <text evidence="2">Belongs to the acyltransferase 3 family.</text>
</comment>
<evidence type="ECO:0000256" key="6">
    <source>
        <dbReference type="ARBA" id="ARBA00022989"/>
    </source>
</evidence>
<feature type="transmembrane region" description="Helical" evidence="10">
    <location>
        <begin position="267"/>
        <end position="284"/>
    </location>
</feature>
<feature type="domain" description="Acyltransferase 3" evidence="11">
    <location>
        <begin position="2"/>
        <end position="306"/>
    </location>
</feature>
<feature type="region of interest" description="Disordered" evidence="9">
    <location>
        <begin position="362"/>
        <end position="421"/>
    </location>
</feature>
<keyword evidence="4" id="KW-0808">Transferase</keyword>
<dbReference type="PANTHER" id="PTHR23028:SF53">
    <property type="entry name" value="ACYL_TRANSF_3 DOMAIN-CONTAINING PROTEIN"/>
    <property type="match status" value="1"/>
</dbReference>
<dbReference type="Gene3D" id="3.40.50.1110">
    <property type="entry name" value="SGNH hydrolase"/>
    <property type="match status" value="1"/>
</dbReference>
<dbReference type="InterPro" id="IPR050879">
    <property type="entry name" value="Acyltransferase_3"/>
</dbReference>
<feature type="transmembrane region" description="Helical" evidence="10">
    <location>
        <begin position="197"/>
        <end position="217"/>
    </location>
</feature>
<evidence type="ECO:0000313" key="13">
    <source>
        <dbReference type="Proteomes" id="UP001519344"/>
    </source>
</evidence>
<dbReference type="CDD" id="cd01840">
    <property type="entry name" value="SGNH_hydrolase_yrhL_like"/>
    <property type="match status" value="1"/>
</dbReference>
<evidence type="ECO:0000313" key="12">
    <source>
        <dbReference type="EMBL" id="MBP1965387.1"/>
    </source>
</evidence>
<evidence type="ECO:0000256" key="5">
    <source>
        <dbReference type="ARBA" id="ARBA00022692"/>
    </source>
</evidence>
<feature type="transmembrane region" description="Helical" evidence="10">
    <location>
        <begin position="134"/>
        <end position="155"/>
    </location>
</feature>
<evidence type="ECO:0000256" key="7">
    <source>
        <dbReference type="ARBA" id="ARBA00023136"/>
    </source>
</evidence>
<feature type="transmembrane region" description="Helical" evidence="10">
    <location>
        <begin position="71"/>
        <end position="91"/>
    </location>
</feature>
<keyword evidence="5 10" id="KW-0812">Transmembrane</keyword>
<comment type="caution">
    <text evidence="12">The sequence shown here is derived from an EMBL/GenBank/DDBJ whole genome shotgun (WGS) entry which is preliminary data.</text>
</comment>
<evidence type="ECO:0000256" key="8">
    <source>
        <dbReference type="ARBA" id="ARBA00023315"/>
    </source>
</evidence>
<feature type="transmembrane region" description="Helical" evidence="10">
    <location>
        <begin position="223"/>
        <end position="247"/>
    </location>
</feature>
<dbReference type="InterPro" id="IPR002656">
    <property type="entry name" value="Acyl_transf_3_dom"/>
</dbReference>
<organism evidence="12 13">
    <name type="scientific">Paenibacillus aceris</name>
    <dbReference type="NCBI Taxonomy" id="869555"/>
    <lineage>
        <taxon>Bacteria</taxon>
        <taxon>Bacillati</taxon>
        <taxon>Bacillota</taxon>
        <taxon>Bacilli</taxon>
        <taxon>Bacillales</taxon>
        <taxon>Paenibacillaceae</taxon>
        <taxon>Paenibacillus</taxon>
    </lineage>
</organism>
<feature type="compositionally biased region" description="Polar residues" evidence="9">
    <location>
        <begin position="362"/>
        <end position="385"/>
    </location>
</feature>
<dbReference type="SUPFAM" id="SSF52266">
    <property type="entry name" value="SGNH hydrolase"/>
    <property type="match status" value="1"/>
</dbReference>
<keyword evidence="7 10" id="KW-0472">Membrane</keyword>
<keyword evidence="13" id="KW-1185">Reference proteome</keyword>
<keyword evidence="3" id="KW-1003">Cell membrane</keyword>
<proteinExistence type="inferred from homology"/>
<evidence type="ECO:0000256" key="1">
    <source>
        <dbReference type="ARBA" id="ARBA00004651"/>
    </source>
</evidence>
<evidence type="ECO:0000256" key="2">
    <source>
        <dbReference type="ARBA" id="ARBA00007400"/>
    </source>
</evidence>
<evidence type="ECO:0000256" key="4">
    <source>
        <dbReference type="ARBA" id="ARBA00022679"/>
    </source>
</evidence>
<gene>
    <name evidence="12" type="ORF">J2Z65_004624</name>
</gene>
<reference evidence="12 13" key="1">
    <citation type="submission" date="2021-03" db="EMBL/GenBank/DDBJ databases">
        <title>Genomic Encyclopedia of Type Strains, Phase IV (KMG-IV): sequencing the most valuable type-strain genomes for metagenomic binning, comparative biology and taxonomic classification.</title>
        <authorList>
            <person name="Goeker M."/>
        </authorList>
    </citation>
    <scope>NUCLEOTIDE SEQUENCE [LARGE SCALE GENOMIC DNA]</scope>
    <source>
        <strain evidence="12 13">DSM 24950</strain>
    </source>
</reference>
<feature type="transmembrane region" description="Helical" evidence="10">
    <location>
        <begin position="41"/>
        <end position="59"/>
    </location>
</feature>
<comment type="subcellular location">
    <subcellularLocation>
        <location evidence="1">Cell membrane</location>
        <topology evidence="1">Multi-pass membrane protein</topology>
    </subcellularLocation>
</comment>
<dbReference type="EMBL" id="JAGGKV010000013">
    <property type="protein sequence ID" value="MBP1965387.1"/>
    <property type="molecule type" value="Genomic_DNA"/>
</dbReference>
<evidence type="ECO:0000256" key="3">
    <source>
        <dbReference type="ARBA" id="ARBA00022475"/>
    </source>
</evidence>
<keyword evidence="8" id="KW-0012">Acyltransferase</keyword>
<feature type="transmembrane region" description="Helical" evidence="10">
    <location>
        <begin position="111"/>
        <end position="127"/>
    </location>
</feature>
<sequence>MGVGIFFVLSGYLITDQLIAHWKQYKRLDLKDFWIRRARRLLPAMFTMLAFVALWLSLFDQARLIALKGDFLSAALYFNNWWLIFHKVSYFESFGPPSPIGHLWSLAVEEQFYLIWPLVLTILLRIVPQRGKIFLIALIGATASALIMAILYAPGMDPSRVYYGTDTRIFALLIGAALSVIWPSQSITANISRRSRNILDLTGGIGLVIIILMMGWTNEYGDYLYYGGLVLLSIISAIVIAVLAHPLSRLARLMGCSPLRWIGVRSYSLYIWHYPIIILSSPTVDNSSSILRMIVQFGVSLLLAALSWKYIEEPIRNGLLGKLWRKLSMNPKLTYQRLLSIIAVSPLIFLTLSCNNYADSSVSAKPTSETTVQNTKDQSSASSQSKNEETIVPTTPPAAVPITPNSANQTNHDQTAKEESGKGFTAIGDSVILDAAPFLEKNLPGIVIDGKVGRQMVQAQEVVNQLKANGKLGNCVIIELGTNGAFNSEELRTLLSSLSEVQQIFLVNTRVPRKWQDTVNSALKEVAAEYRNATLIDWYSASQGKENFFTKDGVHLQQEGAKFYADLVTKAMFNETRTIIKFAPL</sequence>
<evidence type="ECO:0000256" key="10">
    <source>
        <dbReference type="SAM" id="Phobius"/>
    </source>
</evidence>
<dbReference type="PANTHER" id="PTHR23028">
    <property type="entry name" value="ACETYLTRANSFERASE"/>
    <property type="match status" value="1"/>
</dbReference>